<dbReference type="CDD" id="cd00085">
    <property type="entry name" value="HNHc"/>
    <property type="match status" value="1"/>
</dbReference>
<dbReference type="Gene3D" id="3.40.50.300">
    <property type="entry name" value="P-loop containing nucleotide triphosphate hydrolases"/>
    <property type="match status" value="2"/>
</dbReference>
<organism evidence="2 3">
    <name type="scientific">Chitinophaga nivalis</name>
    <dbReference type="NCBI Taxonomy" id="2991709"/>
    <lineage>
        <taxon>Bacteria</taxon>
        <taxon>Pseudomonadati</taxon>
        <taxon>Bacteroidota</taxon>
        <taxon>Chitinophagia</taxon>
        <taxon>Chitinophagales</taxon>
        <taxon>Chitinophagaceae</taxon>
        <taxon>Chitinophaga</taxon>
    </lineage>
</organism>
<dbReference type="EMBL" id="JAPDNS010000001">
    <property type="protein sequence ID" value="MCW3484420.1"/>
    <property type="molecule type" value="Genomic_DNA"/>
</dbReference>
<reference evidence="2 3" key="1">
    <citation type="submission" date="2022-10" db="EMBL/GenBank/DDBJ databases">
        <title>Chitinophaga nivalis PC15 sp. nov., isolated from Pyeongchang county, South Korea.</title>
        <authorList>
            <person name="Trinh H.N."/>
        </authorList>
    </citation>
    <scope>NUCLEOTIDE SEQUENCE [LARGE SCALE GENOMIC DNA]</scope>
    <source>
        <strain evidence="2 3">PC14</strain>
    </source>
</reference>
<dbReference type="Pfam" id="PF13304">
    <property type="entry name" value="AAA_21"/>
    <property type="match status" value="1"/>
</dbReference>
<evidence type="ECO:0000313" key="2">
    <source>
        <dbReference type="EMBL" id="MCW3484420.1"/>
    </source>
</evidence>
<dbReference type="InterPro" id="IPR003615">
    <property type="entry name" value="HNH_nuc"/>
</dbReference>
<name>A0ABT3IKT5_9BACT</name>
<sequence length="716" mass="81358">MIFVQRPSKPAYLDSPKVLKAIEALKNNFYYNERQERIRFLPEILIPIKPDLAAAFHHKCAYCEQRLYQPHQGEIDYFRPRSGVAGNKEYLKDHYWWLAYNWDNLYLSCSTCNRVKGNQFPLSEEASRAPIGDTSFGLWNEATLLIDPCREHPEEHLTFRNTGEIVALSTKGLATIQLLALDREELNEKRKQEIDIFLQTLDNVLRDQSPQQASAIVFLVMDLFNGSGGAQQFAGAVKTAYSDWYDNHEEEWNKILKLSSSHAVNKRAFPPPPVAAQHHADLLIDEALVNESITTRSFSIKSITIRNFKKIAHLTLDIPEAATREEGEAWLLLLGDNGVGKTSVLQAIAMTLCGAETLHKLGLTAHEFLKYGQQDGSIYIQSFENDEPVILRFNQDGFMSELAAPPTFLLGYGATRLLPKGLLQPRKNVDRRVNINNLFDYSYSLSDANKWLATVDPKEMTERIFPALLDMLNLPPDRKLIYEERELKIDDGVQKFSIERISDGYKSVIAIACDIMKTLSVEKAGYHTAKGIVLIDELGNHLHPAWRMKIVPALRNAFPRLQFIVSTHEPLCLRGIKHGEAVVLMKDQQSNIVPLADLPDHTLLRVDQLLTSDLFGLMHTLDEATTLQFEEYYRLLAIKAAARTEEEQEKINTYTRELAGKDLSGNTPQLQILYEIIHEQYARQLTDNHHATKAALKESTKEAVKAILANKNLDWL</sequence>
<dbReference type="Gene3D" id="1.10.30.50">
    <property type="match status" value="1"/>
</dbReference>
<protein>
    <submittedName>
        <fullName evidence="2">AAA family ATPase</fullName>
    </submittedName>
</protein>
<dbReference type="PANTHER" id="PTHR43581:SF2">
    <property type="entry name" value="EXCINUCLEASE ATPASE SUBUNIT"/>
    <property type="match status" value="1"/>
</dbReference>
<dbReference type="RefSeq" id="WP_264730023.1">
    <property type="nucleotide sequence ID" value="NZ_JAPDNR010000001.1"/>
</dbReference>
<dbReference type="InterPro" id="IPR003959">
    <property type="entry name" value="ATPase_AAA_core"/>
</dbReference>
<proteinExistence type="predicted"/>
<dbReference type="SUPFAM" id="SSF52540">
    <property type="entry name" value="P-loop containing nucleoside triphosphate hydrolases"/>
    <property type="match status" value="1"/>
</dbReference>
<dbReference type="InterPro" id="IPR027417">
    <property type="entry name" value="P-loop_NTPase"/>
</dbReference>
<dbReference type="Proteomes" id="UP001207742">
    <property type="component" value="Unassembled WGS sequence"/>
</dbReference>
<dbReference type="PANTHER" id="PTHR43581">
    <property type="entry name" value="ATP/GTP PHOSPHATASE"/>
    <property type="match status" value="1"/>
</dbReference>
<comment type="caution">
    <text evidence="2">The sequence shown here is derived from an EMBL/GenBank/DDBJ whole genome shotgun (WGS) entry which is preliminary data.</text>
</comment>
<evidence type="ECO:0000313" key="3">
    <source>
        <dbReference type="Proteomes" id="UP001207742"/>
    </source>
</evidence>
<keyword evidence="3" id="KW-1185">Reference proteome</keyword>
<dbReference type="InterPro" id="IPR051396">
    <property type="entry name" value="Bact_Antivir_Def_Nuclease"/>
</dbReference>
<accession>A0ABT3IKT5</accession>
<gene>
    <name evidence="2" type="ORF">OL497_10985</name>
</gene>
<feature type="domain" description="ATPase AAA-type core" evidence="1">
    <location>
        <begin position="333"/>
        <end position="571"/>
    </location>
</feature>
<evidence type="ECO:0000259" key="1">
    <source>
        <dbReference type="Pfam" id="PF13304"/>
    </source>
</evidence>